<gene>
    <name evidence="3" type="ORF">SSCH_1230002</name>
</gene>
<reference evidence="4" key="1">
    <citation type="submission" date="2015-01" db="EMBL/GenBank/DDBJ databases">
        <authorList>
            <person name="Manzoor Shahid"/>
            <person name="Zubair Saima"/>
        </authorList>
    </citation>
    <scope>NUCLEOTIDE SEQUENCE [LARGE SCALE GENOMIC DNA]</scope>
    <source>
        <strain evidence="4">Sp3</strain>
    </source>
</reference>
<name>A0A0B7MB97_9FIRM</name>
<organism evidence="3 4">
    <name type="scientific">Syntrophaceticus schinkii</name>
    <dbReference type="NCBI Taxonomy" id="499207"/>
    <lineage>
        <taxon>Bacteria</taxon>
        <taxon>Bacillati</taxon>
        <taxon>Bacillota</taxon>
        <taxon>Clostridia</taxon>
        <taxon>Thermoanaerobacterales</taxon>
        <taxon>Thermoanaerobacterales Family III. Incertae Sedis</taxon>
        <taxon>Syntrophaceticus</taxon>
    </lineage>
</organism>
<dbReference type="EMBL" id="CDRZ01000028">
    <property type="protein sequence ID" value="CEO87769.1"/>
    <property type="molecule type" value="Genomic_DNA"/>
</dbReference>
<feature type="domain" description="GerMN" evidence="2">
    <location>
        <begin position="100"/>
        <end position="188"/>
    </location>
</feature>
<proteinExistence type="predicted"/>
<feature type="compositionally biased region" description="Polar residues" evidence="1">
    <location>
        <begin position="31"/>
        <end position="45"/>
    </location>
</feature>
<dbReference type="PROSITE" id="PS51257">
    <property type="entry name" value="PROKAR_LIPOPROTEIN"/>
    <property type="match status" value="1"/>
</dbReference>
<evidence type="ECO:0000313" key="3">
    <source>
        <dbReference type="EMBL" id="CEO87769.1"/>
    </source>
</evidence>
<dbReference type="Pfam" id="PF10646">
    <property type="entry name" value="Germane"/>
    <property type="match status" value="1"/>
</dbReference>
<accession>A0A0B7MB97</accession>
<dbReference type="AlphaFoldDB" id="A0A0B7MB97"/>
<dbReference type="Proteomes" id="UP000046155">
    <property type="component" value="Unassembled WGS sequence"/>
</dbReference>
<evidence type="ECO:0000256" key="1">
    <source>
        <dbReference type="SAM" id="MobiDB-lite"/>
    </source>
</evidence>
<dbReference type="SMART" id="SM00909">
    <property type="entry name" value="Germane"/>
    <property type="match status" value="1"/>
</dbReference>
<sequence>MLSRRLAWKIGMGMLILSLTVLFTLAGCKNQETSEQPPNNQTKIAKSTDENEQKNGTSKPDISAEPKETKEKVTLYFGDKEAMYLVPEKREVVVGNNKLEEVVIAELIKGPRNADLFMTVPKEAKLISVEVVDGVAYVNFNKEFQTKHWGGSAGEAMTLYSITNSLVKLPDIDKVQFLLEGKKQESILGHADTTEPISPNWTMVKE</sequence>
<keyword evidence="3" id="KW-0449">Lipoprotein</keyword>
<feature type="region of interest" description="Disordered" evidence="1">
    <location>
        <begin position="31"/>
        <end position="67"/>
    </location>
</feature>
<dbReference type="RefSeq" id="WP_232294166.1">
    <property type="nucleotide sequence ID" value="NZ_CDRZ01000028.1"/>
</dbReference>
<evidence type="ECO:0000313" key="4">
    <source>
        <dbReference type="Proteomes" id="UP000046155"/>
    </source>
</evidence>
<keyword evidence="4" id="KW-1185">Reference proteome</keyword>
<evidence type="ECO:0000259" key="2">
    <source>
        <dbReference type="SMART" id="SM00909"/>
    </source>
</evidence>
<dbReference type="InterPro" id="IPR019606">
    <property type="entry name" value="GerMN"/>
</dbReference>
<protein>
    <submittedName>
        <fullName evidence="3">Lipoprotein LpqB, GerMN domain protein</fullName>
    </submittedName>
</protein>